<name>A0A7W5FLQ3_9BACL</name>
<accession>A0A7W5FLQ3</accession>
<dbReference type="InterPro" id="IPR043519">
    <property type="entry name" value="NT_sf"/>
</dbReference>
<dbReference type="AlphaFoldDB" id="A0A7W5FLQ3"/>
<evidence type="ECO:0000313" key="1">
    <source>
        <dbReference type="EMBL" id="MBB3109272.1"/>
    </source>
</evidence>
<evidence type="ECO:0000313" key="2">
    <source>
        <dbReference type="Proteomes" id="UP000570361"/>
    </source>
</evidence>
<organism evidence="1 2">
    <name type="scientific">Paenibacillus phyllosphaerae</name>
    <dbReference type="NCBI Taxonomy" id="274593"/>
    <lineage>
        <taxon>Bacteria</taxon>
        <taxon>Bacillati</taxon>
        <taxon>Bacillota</taxon>
        <taxon>Bacilli</taxon>
        <taxon>Bacillales</taxon>
        <taxon>Paenibacillaceae</taxon>
        <taxon>Paenibacillus</taxon>
    </lineage>
</organism>
<sequence>MEEKDTIRLALSRIAEAVDGTGATWLVGGSAGLMLRGLPLTVPPRDLDLYADLEDAAIIHERLKRYAVDDPHLSVSPIYRSVLSHYEIEGISVELVGGFEVTASHSHYRVEARRVLNPHRFEIAVGHHHVSIVPLAHELWFNVLRQREDRIESIAAAIRNDRTPHLEGLDAVEAHNAFPQGLLEAVHERIGIGPGGQAHES</sequence>
<dbReference type="SUPFAM" id="SSF81301">
    <property type="entry name" value="Nucleotidyltransferase"/>
    <property type="match status" value="1"/>
</dbReference>
<keyword evidence="2" id="KW-1185">Reference proteome</keyword>
<gene>
    <name evidence="1" type="ORF">FHS18_001324</name>
</gene>
<dbReference type="Proteomes" id="UP000570361">
    <property type="component" value="Unassembled WGS sequence"/>
</dbReference>
<dbReference type="EMBL" id="JACHXK010000002">
    <property type="protein sequence ID" value="MBB3109272.1"/>
    <property type="molecule type" value="Genomic_DNA"/>
</dbReference>
<comment type="caution">
    <text evidence="1">The sequence shown here is derived from an EMBL/GenBank/DDBJ whole genome shotgun (WGS) entry which is preliminary data.</text>
</comment>
<proteinExistence type="predicted"/>
<protein>
    <recommendedName>
        <fullName evidence="3">Nucleotidyl transferase AbiEii toxin, Type IV TA system</fullName>
    </recommendedName>
</protein>
<dbReference type="RefSeq" id="WP_183598173.1">
    <property type="nucleotide sequence ID" value="NZ_JACHXK010000002.1"/>
</dbReference>
<reference evidence="1 2" key="1">
    <citation type="submission" date="2020-08" db="EMBL/GenBank/DDBJ databases">
        <title>Genomic Encyclopedia of Type Strains, Phase III (KMG-III): the genomes of soil and plant-associated and newly described type strains.</title>
        <authorList>
            <person name="Whitman W."/>
        </authorList>
    </citation>
    <scope>NUCLEOTIDE SEQUENCE [LARGE SCALE GENOMIC DNA]</scope>
    <source>
        <strain evidence="1 2">CECT 5862</strain>
    </source>
</reference>
<evidence type="ECO:0008006" key="3">
    <source>
        <dbReference type="Google" id="ProtNLM"/>
    </source>
</evidence>
<dbReference type="Gene3D" id="3.30.460.40">
    <property type="match status" value="1"/>
</dbReference>